<dbReference type="EMBL" id="JABANO010025840">
    <property type="protein sequence ID" value="KAF4719567.1"/>
    <property type="molecule type" value="Genomic_DNA"/>
</dbReference>
<comment type="caution">
    <text evidence="3">The sequence shown here is derived from an EMBL/GenBank/DDBJ whole genome shotgun (WGS) entry which is preliminary data.</text>
</comment>
<feature type="coiled-coil region" evidence="1">
    <location>
        <begin position="28"/>
        <end position="56"/>
    </location>
</feature>
<protein>
    <submittedName>
        <fullName evidence="3">Uncharacterized protein</fullName>
    </submittedName>
</protein>
<accession>A0A7J6RGH1</accession>
<proteinExistence type="predicted"/>
<organism evidence="3 4">
    <name type="scientific">Perkinsus olseni</name>
    <name type="common">Perkinsus atlanticus</name>
    <dbReference type="NCBI Taxonomy" id="32597"/>
    <lineage>
        <taxon>Eukaryota</taxon>
        <taxon>Sar</taxon>
        <taxon>Alveolata</taxon>
        <taxon>Perkinsozoa</taxon>
        <taxon>Perkinsea</taxon>
        <taxon>Perkinsida</taxon>
        <taxon>Perkinsidae</taxon>
        <taxon>Perkinsus</taxon>
    </lineage>
</organism>
<evidence type="ECO:0000313" key="3">
    <source>
        <dbReference type="EMBL" id="KAF4719567.1"/>
    </source>
</evidence>
<name>A0A7J6RGH1_PEROL</name>
<feature type="non-terminal residue" evidence="3">
    <location>
        <position position="1"/>
    </location>
</feature>
<gene>
    <name evidence="3" type="ORF">FOZ63_012403</name>
</gene>
<sequence length="76" mass="8741">ASASELRQAVNEGVGGAPKLPRVKFMTKKEREKMAKDMEKQKKQAAKEKAEELRKRWYWEQIGDAYWGVGSRQLSS</sequence>
<reference evidence="3 4" key="1">
    <citation type="submission" date="2020-04" db="EMBL/GenBank/DDBJ databases">
        <title>Perkinsus olseni comparative genomics.</title>
        <authorList>
            <person name="Bogema D.R."/>
        </authorList>
    </citation>
    <scope>NUCLEOTIDE SEQUENCE [LARGE SCALE GENOMIC DNA]</scope>
    <source>
        <strain evidence="3 4">ATCC PRA-207</strain>
    </source>
</reference>
<feature type="region of interest" description="Disordered" evidence="2">
    <location>
        <begin position="1"/>
        <end position="20"/>
    </location>
</feature>
<dbReference type="AlphaFoldDB" id="A0A7J6RGH1"/>
<evidence type="ECO:0000313" key="4">
    <source>
        <dbReference type="Proteomes" id="UP000553632"/>
    </source>
</evidence>
<keyword evidence="4" id="KW-1185">Reference proteome</keyword>
<evidence type="ECO:0000256" key="2">
    <source>
        <dbReference type="SAM" id="MobiDB-lite"/>
    </source>
</evidence>
<dbReference type="Proteomes" id="UP000553632">
    <property type="component" value="Unassembled WGS sequence"/>
</dbReference>
<keyword evidence="1" id="KW-0175">Coiled coil</keyword>
<evidence type="ECO:0000256" key="1">
    <source>
        <dbReference type="SAM" id="Coils"/>
    </source>
</evidence>